<accession>A0A3D0WE04</accession>
<evidence type="ECO:0000259" key="3">
    <source>
        <dbReference type="PROSITE" id="PS51186"/>
    </source>
</evidence>
<dbReference type="EMBL" id="DOYJ01000354">
    <property type="protein sequence ID" value="HCB76987.1"/>
    <property type="molecule type" value="Genomic_DNA"/>
</dbReference>
<dbReference type="InterPro" id="IPR050832">
    <property type="entry name" value="Bact_Acetyltransf"/>
</dbReference>
<proteinExistence type="predicted"/>
<keyword evidence="2" id="KW-0012">Acyltransferase</keyword>
<dbReference type="GO" id="GO:0016747">
    <property type="term" value="F:acyltransferase activity, transferring groups other than amino-acyl groups"/>
    <property type="evidence" value="ECO:0007669"/>
    <property type="project" value="InterPro"/>
</dbReference>
<comment type="caution">
    <text evidence="4">The sequence shown here is derived from an EMBL/GenBank/DDBJ whole genome shotgun (WGS) entry which is preliminary data.</text>
</comment>
<dbReference type="Pfam" id="PF00583">
    <property type="entry name" value="Acetyltransf_1"/>
    <property type="match status" value="1"/>
</dbReference>
<dbReference type="InterPro" id="IPR000182">
    <property type="entry name" value="GNAT_dom"/>
</dbReference>
<protein>
    <submittedName>
        <fullName evidence="4">GNAT family N-acetyltransferase</fullName>
    </submittedName>
</protein>
<dbReference type="PROSITE" id="PS51186">
    <property type="entry name" value="GNAT"/>
    <property type="match status" value="1"/>
</dbReference>
<evidence type="ECO:0000256" key="2">
    <source>
        <dbReference type="ARBA" id="ARBA00023315"/>
    </source>
</evidence>
<feature type="domain" description="N-acetyltransferase" evidence="3">
    <location>
        <begin position="2"/>
        <end position="167"/>
    </location>
</feature>
<dbReference type="InterPro" id="IPR016181">
    <property type="entry name" value="Acyl_CoA_acyltransferase"/>
</dbReference>
<dbReference type="CDD" id="cd04301">
    <property type="entry name" value="NAT_SF"/>
    <property type="match status" value="1"/>
</dbReference>
<organism evidence="4 5">
    <name type="scientific">Sphingomonas bacterium</name>
    <dbReference type="NCBI Taxonomy" id="1895847"/>
    <lineage>
        <taxon>Bacteria</taxon>
        <taxon>Pseudomonadati</taxon>
        <taxon>Pseudomonadota</taxon>
        <taxon>Alphaproteobacteria</taxon>
        <taxon>Sphingomonadales</taxon>
        <taxon>Sphingomonadaceae</taxon>
        <taxon>Sphingomonas</taxon>
    </lineage>
</organism>
<evidence type="ECO:0000313" key="4">
    <source>
        <dbReference type="EMBL" id="HCB76987.1"/>
    </source>
</evidence>
<reference evidence="4 5" key="1">
    <citation type="journal article" date="2018" name="Nat. Biotechnol.">
        <title>A standardized bacterial taxonomy based on genome phylogeny substantially revises the tree of life.</title>
        <authorList>
            <person name="Parks D.H."/>
            <person name="Chuvochina M."/>
            <person name="Waite D.W."/>
            <person name="Rinke C."/>
            <person name="Skarshewski A."/>
            <person name="Chaumeil P.A."/>
            <person name="Hugenholtz P."/>
        </authorList>
    </citation>
    <scope>NUCLEOTIDE SEQUENCE [LARGE SCALE GENOMIC DNA]</scope>
    <source>
        <strain evidence="4">UBA9015</strain>
    </source>
</reference>
<evidence type="ECO:0000256" key="1">
    <source>
        <dbReference type="ARBA" id="ARBA00022679"/>
    </source>
</evidence>
<sequence length="167" mass="18661">MITYRDARPDDAEALSAMAQQSFIETFGPLYAPADLDAFLDMAMSTAAYAKQLADPAYRIHLALIEGQPVGFAKIGGNYFEGFDPAEPCLHQLYVLSAHHGDGVGKRLMDWVLATAQGLGDELYLSVYIDNHRARRFYDRLGFVKVGDYIFKVGDHEDHDIVMRLTL</sequence>
<gene>
    <name evidence="4" type="ORF">DEP91_12595</name>
</gene>
<evidence type="ECO:0000313" key="5">
    <source>
        <dbReference type="Proteomes" id="UP000262699"/>
    </source>
</evidence>
<dbReference type="AlphaFoldDB" id="A0A3D0WE04"/>
<dbReference type="PANTHER" id="PTHR43877">
    <property type="entry name" value="AMINOALKYLPHOSPHONATE N-ACETYLTRANSFERASE-RELATED-RELATED"/>
    <property type="match status" value="1"/>
</dbReference>
<name>A0A3D0WE04_9SPHN</name>
<dbReference type="SUPFAM" id="SSF55729">
    <property type="entry name" value="Acyl-CoA N-acyltransferases (Nat)"/>
    <property type="match status" value="1"/>
</dbReference>
<dbReference type="Gene3D" id="3.40.630.30">
    <property type="match status" value="1"/>
</dbReference>
<dbReference type="Proteomes" id="UP000262699">
    <property type="component" value="Unassembled WGS sequence"/>
</dbReference>
<keyword evidence="1 4" id="KW-0808">Transferase</keyword>